<keyword evidence="6" id="KW-0949">S-adenosyl-L-methionine</keyword>
<evidence type="ECO:0000256" key="1">
    <source>
        <dbReference type="ARBA" id="ARBA00000142"/>
    </source>
</evidence>
<dbReference type="GO" id="GO:0008176">
    <property type="term" value="F:tRNA (guanine(46)-N7)-methyltransferase activity"/>
    <property type="evidence" value="ECO:0007669"/>
    <property type="project" value="UniProtKB-EC"/>
</dbReference>
<name>A0A6S6T0Y5_9BACT</name>
<dbReference type="PANTHER" id="PTHR23417">
    <property type="entry name" value="3-DEOXY-D-MANNO-OCTULOSONIC-ACID TRANSFERASE/TRNA GUANINE-N 7 - -METHYLTRANSFERASE"/>
    <property type="match status" value="1"/>
</dbReference>
<keyword evidence="4 8" id="KW-0489">Methyltransferase</keyword>
<evidence type="ECO:0000256" key="3">
    <source>
        <dbReference type="ARBA" id="ARBA00011977"/>
    </source>
</evidence>
<dbReference type="EMBL" id="CACVAQ010000149">
    <property type="protein sequence ID" value="CAA6809109.1"/>
    <property type="molecule type" value="Genomic_DNA"/>
</dbReference>
<dbReference type="PROSITE" id="PS51625">
    <property type="entry name" value="SAM_MT_TRMB"/>
    <property type="match status" value="1"/>
</dbReference>
<dbReference type="EC" id="2.1.1.33" evidence="3"/>
<dbReference type="InterPro" id="IPR029063">
    <property type="entry name" value="SAM-dependent_MTases_sf"/>
</dbReference>
<evidence type="ECO:0000313" key="8">
    <source>
        <dbReference type="EMBL" id="CAA6809109.1"/>
    </source>
</evidence>
<evidence type="ECO:0000256" key="4">
    <source>
        <dbReference type="ARBA" id="ARBA00022603"/>
    </source>
</evidence>
<dbReference type="InterPro" id="IPR003358">
    <property type="entry name" value="tRNA_(Gua-N-7)_MeTrfase_Trmb"/>
</dbReference>
<dbReference type="NCBIfam" id="NF001080">
    <property type="entry name" value="PRK00121.2-2"/>
    <property type="match status" value="1"/>
</dbReference>
<proteinExistence type="predicted"/>
<dbReference type="Pfam" id="PF02390">
    <property type="entry name" value="Methyltransf_4"/>
    <property type="match status" value="1"/>
</dbReference>
<sequence>MTKLSKLQKFAALKTFPNVYSSKGHDNPFAVDHNGDDLDMKGQWKKHFKNENPIILEVACGKGHYARGLGQMYPDNNYIGVEIKGNRIFTGAKAALLNKEENVAFLRARIEFMEYYFEPGELSEIWITFPDPQLGKARKRTTAPRFLDVYRNLLKKENNIVHLKTDSAELYEYTLEVLEEQKVKILYQNDDIYAQPLDFPELEIKTFYEEMHLKDNRTIKYIQFTL</sequence>
<dbReference type="GO" id="GO:0043527">
    <property type="term" value="C:tRNA methyltransferase complex"/>
    <property type="evidence" value="ECO:0007669"/>
    <property type="project" value="TreeGrafter"/>
</dbReference>
<evidence type="ECO:0000256" key="5">
    <source>
        <dbReference type="ARBA" id="ARBA00022679"/>
    </source>
</evidence>
<comment type="catalytic activity">
    <reaction evidence="1">
        <text>guanosine(46) in tRNA + S-adenosyl-L-methionine = N(7)-methylguanosine(46) in tRNA + S-adenosyl-L-homocysteine</text>
        <dbReference type="Rhea" id="RHEA:42708"/>
        <dbReference type="Rhea" id="RHEA-COMP:10188"/>
        <dbReference type="Rhea" id="RHEA-COMP:10189"/>
        <dbReference type="ChEBI" id="CHEBI:57856"/>
        <dbReference type="ChEBI" id="CHEBI:59789"/>
        <dbReference type="ChEBI" id="CHEBI:74269"/>
        <dbReference type="ChEBI" id="CHEBI:74480"/>
        <dbReference type="EC" id="2.1.1.33"/>
    </reaction>
</comment>
<protein>
    <recommendedName>
        <fullName evidence="3">tRNA (guanine(46)-N(7))-methyltransferase</fullName>
        <ecNumber evidence="3">2.1.1.33</ecNumber>
    </recommendedName>
</protein>
<dbReference type="PANTHER" id="PTHR23417:SF14">
    <property type="entry name" value="PENTACOTRIPEPTIDE-REPEAT REGION OF PRORP DOMAIN-CONTAINING PROTEIN"/>
    <property type="match status" value="1"/>
</dbReference>
<evidence type="ECO:0000256" key="2">
    <source>
        <dbReference type="ARBA" id="ARBA00003015"/>
    </source>
</evidence>
<dbReference type="CDD" id="cd02440">
    <property type="entry name" value="AdoMet_MTases"/>
    <property type="match status" value="1"/>
</dbReference>
<gene>
    <name evidence="8" type="ORF">HELGO_WM35997</name>
</gene>
<keyword evidence="5 8" id="KW-0808">Transferase</keyword>
<dbReference type="SUPFAM" id="SSF53335">
    <property type="entry name" value="S-adenosyl-L-methionine-dependent methyltransferases"/>
    <property type="match status" value="1"/>
</dbReference>
<comment type="function">
    <text evidence="2">Catalyzes the formation of N(7)-methylguanine at position 46 (m7G46) in tRNA.</text>
</comment>
<accession>A0A6S6T0Y5</accession>
<dbReference type="AlphaFoldDB" id="A0A6S6T0Y5"/>
<reference evidence="8" key="1">
    <citation type="submission" date="2020-01" db="EMBL/GenBank/DDBJ databases">
        <authorList>
            <person name="Meier V. D."/>
            <person name="Meier V D."/>
        </authorList>
    </citation>
    <scope>NUCLEOTIDE SEQUENCE</scope>
    <source>
        <strain evidence="8">HLG_WM_MAG_10</strain>
    </source>
</reference>
<evidence type="ECO:0000256" key="6">
    <source>
        <dbReference type="ARBA" id="ARBA00022691"/>
    </source>
</evidence>
<organism evidence="8">
    <name type="scientific">uncultured Aureispira sp</name>
    <dbReference type="NCBI Taxonomy" id="1331704"/>
    <lineage>
        <taxon>Bacteria</taxon>
        <taxon>Pseudomonadati</taxon>
        <taxon>Bacteroidota</taxon>
        <taxon>Saprospiria</taxon>
        <taxon>Saprospirales</taxon>
        <taxon>Saprospiraceae</taxon>
        <taxon>Aureispira</taxon>
        <taxon>environmental samples</taxon>
    </lineage>
</organism>
<keyword evidence="7" id="KW-0819">tRNA processing</keyword>
<dbReference type="Gene3D" id="3.40.50.150">
    <property type="entry name" value="Vaccinia Virus protein VP39"/>
    <property type="match status" value="1"/>
</dbReference>
<evidence type="ECO:0000256" key="7">
    <source>
        <dbReference type="ARBA" id="ARBA00022694"/>
    </source>
</evidence>